<evidence type="ECO:0000256" key="1">
    <source>
        <dbReference type="ARBA" id="ARBA00023125"/>
    </source>
</evidence>
<dbReference type="InterPro" id="IPR009071">
    <property type="entry name" value="HMG_box_dom"/>
</dbReference>
<proteinExistence type="predicted"/>
<dbReference type="AlphaFoldDB" id="G5B320"/>
<evidence type="ECO:0000256" key="3">
    <source>
        <dbReference type="PROSITE-ProRule" id="PRU00267"/>
    </source>
</evidence>
<dbReference type="eggNOG" id="KOG0381">
    <property type="taxonomic scope" value="Eukaryota"/>
</dbReference>
<reference evidence="7 8" key="1">
    <citation type="journal article" date="2011" name="Nature">
        <title>Genome sequencing reveals insights into physiology and longevity of the naked mole rat.</title>
        <authorList>
            <person name="Kim E.B."/>
            <person name="Fang X."/>
            <person name="Fushan A.A."/>
            <person name="Huang Z."/>
            <person name="Lobanov A.V."/>
            <person name="Han L."/>
            <person name="Marino S.M."/>
            <person name="Sun X."/>
            <person name="Turanov A.A."/>
            <person name="Yang P."/>
            <person name="Yim S.H."/>
            <person name="Zhao X."/>
            <person name="Kasaikina M.V."/>
            <person name="Stoletzki N."/>
            <person name="Peng C."/>
            <person name="Polak P."/>
            <person name="Xiong Z."/>
            <person name="Kiezun A."/>
            <person name="Zhu Y."/>
            <person name="Chen Y."/>
            <person name="Kryukov G.V."/>
            <person name="Zhang Q."/>
            <person name="Peshkin L."/>
            <person name="Yang L."/>
            <person name="Bronson R.T."/>
            <person name="Buffenstein R."/>
            <person name="Wang B."/>
            <person name="Han C."/>
            <person name="Li Q."/>
            <person name="Chen L."/>
            <person name="Zhao W."/>
            <person name="Sunyaev S.R."/>
            <person name="Park T.J."/>
            <person name="Zhang G."/>
            <person name="Wang J."/>
            <person name="Gladyshev V.N."/>
        </authorList>
    </citation>
    <scope>NUCLEOTIDE SEQUENCE [LARGE SCALE GENOMIC DNA]</scope>
</reference>
<feature type="domain" description="HMG box" evidence="6">
    <location>
        <begin position="231"/>
        <end position="299"/>
    </location>
</feature>
<dbReference type="Gene3D" id="1.10.30.10">
    <property type="entry name" value="High mobility group box domain"/>
    <property type="match status" value="1"/>
</dbReference>
<dbReference type="PANTHER" id="PTHR46040:SF4">
    <property type="entry name" value="HMG BOX DOMAIN-CONTAINING PROTEIN"/>
    <property type="match status" value="1"/>
</dbReference>
<dbReference type="SUPFAM" id="SSF47095">
    <property type="entry name" value="HMG-box"/>
    <property type="match status" value="1"/>
</dbReference>
<evidence type="ECO:0000256" key="2">
    <source>
        <dbReference type="ARBA" id="ARBA00023242"/>
    </source>
</evidence>
<name>G5B320_HETGA</name>
<accession>G5B320</accession>
<dbReference type="Pfam" id="PF00505">
    <property type="entry name" value="HMG_box"/>
    <property type="match status" value="1"/>
</dbReference>
<dbReference type="GO" id="GO:0003677">
    <property type="term" value="F:DNA binding"/>
    <property type="evidence" value="ECO:0007669"/>
    <property type="project" value="UniProtKB-UniRule"/>
</dbReference>
<dbReference type="PROSITE" id="PS00028">
    <property type="entry name" value="ZINC_FINGER_C2H2_1"/>
    <property type="match status" value="1"/>
</dbReference>
<dbReference type="PROSITE" id="PS50118">
    <property type="entry name" value="HMG_BOX_2"/>
    <property type="match status" value="1"/>
</dbReference>
<evidence type="ECO:0000313" key="7">
    <source>
        <dbReference type="EMBL" id="EHB03664.1"/>
    </source>
</evidence>
<feature type="region of interest" description="Disordered" evidence="5">
    <location>
        <begin position="388"/>
        <end position="410"/>
    </location>
</feature>
<evidence type="ECO:0000256" key="4">
    <source>
        <dbReference type="SAM" id="Coils"/>
    </source>
</evidence>
<dbReference type="PANTHER" id="PTHR46040">
    <property type="entry name" value="HIGH MOBILITY GROUP PROTEIN 2"/>
    <property type="match status" value="1"/>
</dbReference>
<keyword evidence="4" id="KW-0175">Coiled coil</keyword>
<evidence type="ECO:0000313" key="8">
    <source>
        <dbReference type="Proteomes" id="UP000006813"/>
    </source>
</evidence>
<dbReference type="GO" id="GO:0010468">
    <property type="term" value="P:regulation of gene expression"/>
    <property type="evidence" value="ECO:0007669"/>
    <property type="project" value="TreeGrafter"/>
</dbReference>
<evidence type="ECO:0000259" key="6">
    <source>
        <dbReference type="PROSITE" id="PS50118"/>
    </source>
</evidence>
<feature type="DNA-binding region" description="HMG box" evidence="3">
    <location>
        <begin position="231"/>
        <end position="299"/>
    </location>
</feature>
<dbReference type="SMART" id="SM00398">
    <property type="entry name" value="HMG"/>
    <property type="match status" value="1"/>
</dbReference>
<dbReference type="InterPro" id="IPR013087">
    <property type="entry name" value="Znf_C2H2_type"/>
</dbReference>
<dbReference type="Proteomes" id="UP000006813">
    <property type="component" value="Unassembled WGS sequence"/>
</dbReference>
<dbReference type="GO" id="GO:0005634">
    <property type="term" value="C:nucleus"/>
    <property type="evidence" value="ECO:0007669"/>
    <property type="project" value="UniProtKB-UniRule"/>
</dbReference>
<dbReference type="InterPro" id="IPR051965">
    <property type="entry name" value="ChromReg_NeuronalGeneExpr"/>
</dbReference>
<feature type="region of interest" description="Disordered" evidence="5">
    <location>
        <begin position="133"/>
        <end position="156"/>
    </location>
</feature>
<dbReference type="CDD" id="cd21980">
    <property type="entry name" value="HMG-box_HMG20"/>
    <property type="match status" value="1"/>
</dbReference>
<keyword evidence="1 3" id="KW-0238">DNA-binding</keyword>
<feature type="compositionally biased region" description="Basic and acidic residues" evidence="5">
    <location>
        <begin position="388"/>
        <end position="403"/>
    </location>
</feature>
<keyword evidence="2 3" id="KW-0539">Nucleus</keyword>
<dbReference type="EMBL" id="JH168156">
    <property type="protein sequence ID" value="EHB03664.1"/>
    <property type="molecule type" value="Genomic_DNA"/>
</dbReference>
<evidence type="ECO:0000256" key="5">
    <source>
        <dbReference type="SAM" id="MobiDB-lite"/>
    </source>
</evidence>
<sequence>MIMYISIVNRVQVEITWEEVWTGCDHPPFQGGPGASDGRLGHVGFVPEDDAAEEMGAEPTLTCDALLGERLRVRSGSVGFSLGTMESLGQNMPAELLFLPPSCAGDPCPGSSVIRTHSHDLASLPMQLTMPALPGGTKEQDTEEPKASAAPRGSGSHFQCDVSALGGRCCRPRFPPGTQWGPGALQEPAQGHQWQLSLAPGPERIKLGRQKRKGGWPKGKKRKPPKDLSVPRAPTTGYVIFLNEQRSQLRAKYPDLPFTEITKILAAQWAQLSQERKQRYIYEADEDKQRYIRELQAYQSSEAYRAFLRRRAAHRALCGPGAPGGELGREDLDFSAIDGTEDGDLHCRTCHQCFSSRHNKREHLLGRQHLHNLTGEFKKDSAEYLRHLEPPEEEEGRNLHKPESEEEAEGPSVIELGALAPGESFASLDLCFWQEFIWKLLKMKEFELGELRSTLERAQVEQEALQRQLAEFQGGASQQQRLEVELASLRTCGLVLEKELENLNMLLLLSCFGLQMADTDVGPAFLAGAHLVTLSQSLRPPFTELLCTTLDTGGSSGQATNLTRRTSSKP</sequence>
<feature type="coiled-coil region" evidence="4">
    <location>
        <begin position="441"/>
        <end position="475"/>
    </location>
</feature>
<feature type="compositionally biased region" description="Basic residues" evidence="5">
    <location>
        <begin position="207"/>
        <end position="224"/>
    </location>
</feature>
<feature type="region of interest" description="Disordered" evidence="5">
    <location>
        <begin position="203"/>
        <end position="230"/>
    </location>
</feature>
<dbReference type="STRING" id="10181.G5B320"/>
<organism evidence="7 8">
    <name type="scientific">Heterocephalus glaber</name>
    <name type="common">Naked mole rat</name>
    <dbReference type="NCBI Taxonomy" id="10181"/>
    <lineage>
        <taxon>Eukaryota</taxon>
        <taxon>Metazoa</taxon>
        <taxon>Chordata</taxon>
        <taxon>Craniata</taxon>
        <taxon>Vertebrata</taxon>
        <taxon>Euteleostomi</taxon>
        <taxon>Mammalia</taxon>
        <taxon>Eutheria</taxon>
        <taxon>Euarchontoglires</taxon>
        <taxon>Glires</taxon>
        <taxon>Rodentia</taxon>
        <taxon>Hystricomorpha</taxon>
        <taxon>Bathyergidae</taxon>
        <taxon>Heterocephalus</taxon>
    </lineage>
</organism>
<dbReference type="InterPro" id="IPR036910">
    <property type="entry name" value="HMG_box_dom_sf"/>
</dbReference>
<dbReference type="InParanoid" id="G5B320"/>
<protein>
    <submittedName>
        <fullName evidence="7">High mobility group protein 20A</fullName>
    </submittedName>
</protein>
<gene>
    <name evidence="7" type="ORF">GW7_14553</name>
</gene>